<organism evidence="1">
    <name type="scientific">bioreactor metagenome</name>
    <dbReference type="NCBI Taxonomy" id="1076179"/>
    <lineage>
        <taxon>unclassified sequences</taxon>
        <taxon>metagenomes</taxon>
        <taxon>ecological metagenomes</taxon>
    </lineage>
</organism>
<proteinExistence type="predicted"/>
<comment type="caution">
    <text evidence="1">The sequence shown here is derived from an EMBL/GenBank/DDBJ whole genome shotgun (WGS) entry which is preliminary data.</text>
</comment>
<accession>A0A644ZYB4</accession>
<dbReference type="EMBL" id="VSSQ01011024">
    <property type="protein sequence ID" value="MPM45812.1"/>
    <property type="molecule type" value="Genomic_DNA"/>
</dbReference>
<sequence length="102" mass="11570">MEIFKGMLLRFILLLLAVTTTLFKLPLLTVSTTSLLPSFGKSVALISAANTIKKGNNAINNDLLKVLIFKLCLVKGCKYNFYLNLGWHFSMLSRHFELFTWV</sequence>
<protein>
    <submittedName>
        <fullName evidence="1">Uncharacterized protein</fullName>
    </submittedName>
</protein>
<reference evidence="1" key="1">
    <citation type="submission" date="2019-08" db="EMBL/GenBank/DDBJ databases">
        <authorList>
            <person name="Kucharzyk K."/>
            <person name="Murdoch R.W."/>
            <person name="Higgins S."/>
            <person name="Loffler F."/>
        </authorList>
    </citation>
    <scope>NUCLEOTIDE SEQUENCE</scope>
</reference>
<dbReference type="AlphaFoldDB" id="A0A644ZYB4"/>
<name>A0A644ZYB4_9ZZZZ</name>
<evidence type="ECO:0000313" key="1">
    <source>
        <dbReference type="EMBL" id="MPM45812.1"/>
    </source>
</evidence>
<gene>
    <name evidence="1" type="ORF">SDC9_92504</name>
</gene>